<dbReference type="FunFam" id="2.130.10.10:FF:001143">
    <property type="entry name" value="Pre-mRNA-splicing factor rse-1, putative"/>
    <property type="match status" value="1"/>
</dbReference>
<evidence type="ECO:0000256" key="6">
    <source>
        <dbReference type="ARBA" id="ARBA00038266"/>
    </source>
</evidence>
<sequence>MFLYALTLQRSGAITCTAYGNFSAPKQHEIVISHGKTLELIRPDQNGKIQSICQMECFGLIRSMASFRLPGSNKDYLVLGADSGRISVLEFSKERNQFERVHLETYGKSGCRRIVPGQFLASDPKGRAVMISAIEKQKLVYVFNRDASSKLTISSPLEAHKASTIHFSIVGVDVGFDNPIFAALEMDYSDADADETGQSAEEFNKVLTFYELDLGLNHVVRKASEPIDAASNMLIPVPGDTDGPSGVLVCAENKIAYKKPDHEDVVALIPRRQGMPLDQPLLITGYSHLKQKDGFFFLLQSEIGDLYRLTLTYNDEEVSEINITYFDTVPVAQSITILKTGFLFVASEFGNHALYQFLSIKGSDESDMMPVEVEIEGETIEIPHFAPRPLKNLLLVDEMESLSPILDMRVLDLAGEETPQIYALCGKGPRSTLRTLRHGLAVAEMAVSELPSNPLAVWTVKGSSKDAADKYIVVTFANATIVLSIGDTVEEVTDSGFLATNKTLSVSLLGDDSLLQVHPNGLRTVRSDKRISQFTPPNKGVINLVAVNQQQVVVALADHTMIYFELDAVGQLQEKAKPEIGGGQIAALDISPLGAGRSRGRFLAVGASVDGSWFVRILSLDPGSFMHIVSRQALPAKPESLCLIEISIGAAQSDGGTPTLFLFAGLENGVLMRITVDPITGQLAPEFRTRFLGTKPVKLFKVLVQEQPAVLALSSRSWLAYNFQGRYQITPLSYETLEYASGFASDQCPEGFVCVAANTLRILTVERLGEVFNQHSMKLSFTPRKSALLKDSGCFVVLETDHNSDMEKAKEARCDVAEDEEEENENKLPHSIYGEQRAGEAKWASRVRVIDPNERETKQIIELDPNEAALSVCVATFYDRKGHTFLCFGTAVGHKVGSRTGSGFLHTYSVVGSQLTFVHKTPIDGVPRALCSFQGRLLVGVGSALRLYEMGKRKLLRKCENRNIPNLVVTISTMGDRIYVGDVAESISFLKYNRILNELVIFADDTHPRWMTAACPVDYDTVAGADKFGNIFLTRLPDNVSDEISEEPGAVGMFEGNDLQGAHYKAEEIVQYHVGETVCSLQKATLSPGGSDAIIYGTMYGGIGALQPFVSREDVDFFLHLEMHLRGAAGAREHKPAGEGYDHPSICGRDQLSFRSYYFPVKDVVDGDLCETFNYLSPSRQKQIAEDLDRTPGEVAKKLEDMRNRLL</sequence>
<dbReference type="InterPro" id="IPR015943">
    <property type="entry name" value="WD40/YVTN_repeat-like_dom_sf"/>
</dbReference>
<feature type="domain" description="RSE1/DDB1/CPSF1 C-terminal" evidence="7">
    <location>
        <begin position="844"/>
        <end position="1173"/>
    </location>
</feature>
<evidence type="ECO:0000259" key="7">
    <source>
        <dbReference type="Pfam" id="PF03178"/>
    </source>
</evidence>
<dbReference type="Pfam" id="PF23726">
    <property type="entry name" value="Beta-prop_RSE1_2nd"/>
    <property type="match status" value="1"/>
</dbReference>
<dbReference type="FunFam" id="2.130.10.10:FF:000031">
    <property type="entry name" value="Splicing factor 3b subunit 3"/>
    <property type="match status" value="1"/>
</dbReference>
<dbReference type="EMBL" id="HBKN01008316">
    <property type="protein sequence ID" value="CAE2268248.1"/>
    <property type="molecule type" value="Transcribed_RNA"/>
</dbReference>
<evidence type="ECO:0000256" key="5">
    <source>
        <dbReference type="ARBA" id="ARBA00023242"/>
    </source>
</evidence>
<dbReference type="GO" id="GO:0003676">
    <property type="term" value="F:nucleic acid binding"/>
    <property type="evidence" value="ECO:0007669"/>
    <property type="project" value="InterPro"/>
</dbReference>
<name>A0A7S4JMH3_GUITH</name>
<evidence type="ECO:0000256" key="3">
    <source>
        <dbReference type="ARBA" id="ARBA00022728"/>
    </source>
</evidence>
<feature type="domain" description="RSE1/DDB1/CPSF1 first beta-propeller" evidence="8">
    <location>
        <begin position="13"/>
        <end position="399"/>
    </location>
</feature>
<keyword evidence="3" id="KW-0747">Spliceosome</keyword>
<evidence type="ECO:0008006" key="11">
    <source>
        <dbReference type="Google" id="ProtNLM"/>
    </source>
</evidence>
<reference evidence="10" key="1">
    <citation type="submission" date="2021-01" db="EMBL/GenBank/DDBJ databases">
        <authorList>
            <person name="Corre E."/>
            <person name="Pelletier E."/>
            <person name="Niang G."/>
            <person name="Scheremetjew M."/>
            <person name="Finn R."/>
            <person name="Kale V."/>
            <person name="Holt S."/>
            <person name="Cochrane G."/>
            <person name="Meng A."/>
            <person name="Brown T."/>
            <person name="Cohen L."/>
        </authorList>
    </citation>
    <scope>NUCLEOTIDE SEQUENCE</scope>
    <source>
        <strain evidence="10">CCMP 2712</strain>
    </source>
</reference>
<organism evidence="10">
    <name type="scientific">Guillardia theta</name>
    <name type="common">Cryptophyte</name>
    <name type="synonym">Cryptomonas phi</name>
    <dbReference type="NCBI Taxonomy" id="55529"/>
    <lineage>
        <taxon>Eukaryota</taxon>
        <taxon>Cryptophyceae</taxon>
        <taxon>Pyrenomonadales</taxon>
        <taxon>Geminigeraceae</taxon>
        <taxon>Guillardia</taxon>
    </lineage>
</organism>
<keyword evidence="2" id="KW-0507">mRNA processing</keyword>
<keyword evidence="5" id="KW-0539">Nucleus</keyword>
<protein>
    <recommendedName>
        <fullName evidence="11">DNA damage-binding protein 1</fullName>
    </recommendedName>
</protein>
<feature type="domain" description="RSE1/DDB1/CPSF1 second beta-propeller" evidence="9">
    <location>
        <begin position="443"/>
        <end position="765"/>
    </location>
</feature>
<accession>A0A7S4JMH3</accession>
<comment type="similarity">
    <text evidence="6">Belongs to the RSE1 family.</text>
</comment>
<dbReference type="Pfam" id="PF10433">
    <property type="entry name" value="Beta-prop_RSE1_1st"/>
    <property type="match status" value="1"/>
</dbReference>
<dbReference type="InterPro" id="IPR004871">
    <property type="entry name" value="RSE1/DDB1/CPSF1_C"/>
</dbReference>
<dbReference type="InterPro" id="IPR018846">
    <property type="entry name" value="Beta-prop_RSE1/DDB1/CPSF1_1st"/>
</dbReference>
<dbReference type="InterPro" id="IPR050358">
    <property type="entry name" value="RSE1/DDB1/CFT1"/>
</dbReference>
<dbReference type="Pfam" id="PF03178">
    <property type="entry name" value="CPSF_A"/>
    <property type="match status" value="1"/>
</dbReference>
<comment type="subcellular location">
    <subcellularLocation>
        <location evidence="1">Nucleus</location>
    </subcellularLocation>
</comment>
<dbReference type="GO" id="GO:0005681">
    <property type="term" value="C:spliceosomal complex"/>
    <property type="evidence" value="ECO:0007669"/>
    <property type="project" value="UniProtKB-KW"/>
</dbReference>
<gene>
    <name evidence="10" type="ORF">GTHE00462_LOCUS6529</name>
</gene>
<evidence type="ECO:0000259" key="8">
    <source>
        <dbReference type="Pfam" id="PF10433"/>
    </source>
</evidence>
<proteinExistence type="inferred from homology"/>
<keyword evidence="4" id="KW-0508">mRNA splicing</keyword>
<dbReference type="PANTHER" id="PTHR10644">
    <property type="entry name" value="DNA REPAIR/RNA PROCESSING CPSF FAMILY"/>
    <property type="match status" value="1"/>
</dbReference>
<evidence type="ECO:0000256" key="4">
    <source>
        <dbReference type="ARBA" id="ARBA00023187"/>
    </source>
</evidence>
<dbReference type="GO" id="GO:0008380">
    <property type="term" value="P:RNA splicing"/>
    <property type="evidence" value="ECO:0007669"/>
    <property type="project" value="UniProtKB-KW"/>
</dbReference>
<dbReference type="AlphaFoldDB" id="A0A7S4JMH3"/>
<dbReference type="InterPro" id="IPR058543">
    <property type="entry name" value="Beta-prop_RSE1/DDB1/CPSF1_2nd"/>
</dbReference>
<evidence type="ECO:0000313" key="10">
    <source>
        <dbReference type="EMBL" id="CAE2268248.1"/>
    </source>
</evidence>
<dbReference type="Gene3D" id="2.130.10.10">
    <property type="entry name" value="YVTN repeat-like/Quinoprotein amine dehydrogenase"/>
    <property type="match status" value="3"/>
</dbReference>
<evidence type="ECO:0000256" key="1">
    <source>
        <dbReference type="ARBA" id="ARBA00004123"/>
    </source>
</evidence>
<dbReference type="GO" id="GO:0006397">
    <property type="term" value="P:mRNA processing"/>
    <property type="evidence" value="ECO:0007669"/>
    <property type="project" value="UniProtKB-KW"/>
</dbReference>
<evidence type="ECO:0000259" key="9">
    <source>
        <dbReference type="Pfam" id="PF23726"/>
    </source>
</evidence>
<evidence type="ECO:0000256" key="2">
    <source>
        <dbReference type="ARBA" id="ARBA00022664"/>
    </source>
</evidence>